<proteinExistence type="inferred from homology"/>
<evidence type="ECO:0000256" key="5">
    <source>
        <dbReference type="ARBA" id="ARBA00022723"/>
    </source>
</evidence>
<dbReference type="Pfam" id="PF05195">
    <property type="entry name" value="AMP_N"/>
    <property type="match status" value="1"/>
</dbReference>
<evidence type="ECO:0000256" key="2">
    <source>
        <dbReference type="ARBA" id="ARBA00001936"/>
    </source>
</evidence>
<accession>A0A4R4DXZ5</accession>
<protein>
    <recommendedName>
        <fullName evidence="4">Xaa-Pro aminopeptidase</fullName>
        <ecNumber evidence="4">3.4.11.9</ecNumber>
    </recommendedName>
</protein>
<evidence type="ECO:0000256" key="4">
    <source>
        <dbReference type="ARBA" id="ARBA00012574"/>
    </source>
</evidence>
<dbReference type="InterPro" id="IPR029149">
    <property type="entry name" value="Creatin/AminoP/Spt16_N"/>
</dbReference>
<comment type="caution">
    <text evidence="9">The sequence shown here is derived from an EMBL/GenBank/DDBJ whole genome shotgun (WGS) entry which is preliminary data.</text>
</comment>
<dbReference type="OrthoDB" id="9806388at2"/>
<dbReference type="GO" id="GO:0030145">
    <property type="term" value="F:manganese ion binding"/>
    <property type="evidence" value="ECO:0007669"/>
    <property type="project" value="InterPro"/>
</dbReference>
<feature type="domain" description="Aminopeptidase P N-terminal" evidence="8">
    <location>
        <begin position="3"/>
        <end position="140"/>
    </location>
</feature>
<evidence type="ECO:0000256" key="1">
    <source>
        <dbReference type="ARBA" id="ARBA00001424"/>
    </source>
</evidence>
<reference evidence="9 10" key="1">
    <citation type="submission" date="2019-03" db="EMBL/GenBank/DDBJ databases">
        <authorList>
            <person name="Kim M.K.M."/>
        </authorList>
    </citation>
    <scope>NUCLEOTIDE SEQUENCE [LARGE SCALE GENOMIC DNA]</scope>
    <source>
        <strain evidence="9 10">17J68-15</strain>
    </source>
</reference>
<dbReference type="SUPFAM" id="SSF55920">
    <property type="entry name" value="Creatinase/aminopeptidase"/>
    <property type="match status" value="1"/>
</dbReference>
<evidence type="ECO:0000313" key="10">
    <source>
        <dbReference type="Proteomes" id="UP000295164"/>
    </source>
</evidence>
<dbReference type="PANTHER" id="PTHR43226">
    <property type="entry name" value="XAA-PRO AMINOPEPTIDASE 3"/>
    <property type="match status" value="1"/>
</dbReference>
<dbReference type="Proteomes" id="UP000295164">
    <property type="component" value="Unassembled WGS sequence"/>
</dbReference>
<dbReference type="PANTHER" id="PTHR43226:SF4">
    <property type="entry name" value="XAA-PRO AMINOPEPTIDASE 3"/>
    <property type="match status" value="1"/>
</dbReference>
<dbReference type="GO" id="GO:0006508">
    <property type="term" value="P:proteolysis"/>
    <property type="evidence" value="ECO:0007669"/>
    <property type="project" value="TreeGrafter"/>
</dbReference>
<dbReference type="CDD" id="cd01087">
    <property type="entry name" value="Prolidase"/>
    <property type="match status" value="1"/>
</dbReference>
<gene>
    <name evidence="9" type="ORF">E0486_11570</name>
</gene>
<evidence type="ECO:0000313" key="9">
    <source>
        <dbReference type="EMBL" id="TCZ70189.1"/>
    </source>
</evidence>
<dbReference type="InterPro" id="IPR000994">
    <property type="entry name" value="Pept_M24"/>
</dbReference>
<dbReference type="AlphaFoldDB" id="A0A4R4DXZ5"/>
<dbReference type="GO" id="GO:0005829">
    <property type="term" value="C:cytosol"/>
    <property type="evidence" value="ECO:0007669"/>
    <property type="project" value="TreeGrafter"/>
</dbReference>
<dbReference type="GO" id="GO:0070006">
    <property type="term" value="F:metalloaminopeptidase activity"/>
    <property type="evidence" value="ECO:0007669"/>
    <property type="project" value="InterPro"/>
</dbReference>
<evidence type="ECO:0000256" key="7">
    <source>
        <dbReference type="ARBA" id="ARBA00023211"/>
    </source>
</evidence>
<dbReference type="InterPro" id="IPR036005">
    <property type="entry name" value="Creatinase/aminopeptidase-like"/>
</dbReference>
<comment type="cofactor">
    <cofactor evidence="2">
        <name>Mn(2+)</name>
        <dbReference type="ChEBI" id="CHEBI:29035"/>
    </cofactor>
</comment>
<sequence length="432" mass="48255">MYFTSQDIQARRARLAAKWNSILTADEAVLVHSGHPLQKPGGLDQTYPFLPHPSYFWLTGRRREGEVLLYNPNSGWIEFQTPFTKEQAVWEGPKSDLLVDEPGRKTDDLKHYLEAQRFSSLYELGQTDLYTAKGKAFELNTALDQTRRVKDAAEVRLIRSIAGIANAGYRAITETLRPGITEKDLHVAYESAIYRAGAHSVPYESIVGSGRNAAILHALPTMKVIGDKELVLVDAGADVYDYCVDITRTYGSSPGLDNRSKALYELVLQVQLACIELCRPGNWWRDVHNTAARMFTEGLRSLGILKGDVSTLLEKEVVSLFFPHGLGHLVGLRVRDTGHAENLAPKTYFGARLRVDIQLEPGHLITVEPGLYFIDALLQDPEKQAQFKENVDWSELEHWKKIGGVRIEDNLLVTEGAPDNLTSVVDKASSLD</sequence>
<evidence type="ECO:0000256" key="3">
    <source>
        <dbReference type="ARBA" id="ARBA00008766"/>
    </source>
</evidence>
<comment type="similarity">
    <text evidence="3">Belongs to the peptidase M24B family.</text>
</comment>
<organism evidence="9 10">
    <name type="scientific">Flaviaesturariibacter aridisoli</name>
    <dbReference type="NCBI Taxonomy" id="2545761"/>
    <lineage>
        <taxon>Bacteria</taxon>
        <taxon>Pseudomonadati</taxon>
        <taxon>Bacteroidota</taxon>
        <taxon>Chitinophagia</taxon>
        <taxon>Chitinophagales</taxon>
        <taxon>Chitinophagaceae</taxon>
        <taxon>Flaviaestuariibacter</taxon>
    </lineage>
</organism>
<keyword evidence="9" id="KW-0031">Aminopeptidase</keyword>
<evidence type="ECO:0000259" key="8">
    <source>
        <dbReference type="SMART" id="SM01011"/>
    </source>
</evidence>
<dbReference type="InterPro" id="IPR052433">
    <property type="entry name" value="X-Pro_dipept-like"/>
</dbReference>
<dbReference type="RefSeq" id="WP_131852336.1">
    <property type="nucleotide sequence ID" value="NZ_SKFH01000017.1"/>
</dbReference>
<keyword evidence="6" id="KW-0378">Hydrolase</keyword>
<dbReference type="InterPro" id="IPR007865">
    <property type="entry name" value="Aminopep_P_N"/>
</dbReference>
<dbReference type="Pfam" id="PF00557">
    <property type="entry name" value="Peptidase_M24"/>
    <property type="match status" value="1"/>
</dbReference>
<keyword evidence="9" id="KW-0645">Protease</keyword>
<evidence type="ECO:0000256" key="6">
    <source>
        <dbReference type="ARBA" id="ARBA00022801"/>
    </source>
</evidence>
<comment type="catalytic activity">
    <reaction evidence="1">
        <text>Release of any N-terminal amino acid, including proline, that is linked to proline, even from a dipeptide or tripeptide.</text>
        <dbReference type="EC" id="3.4.11.9"/>
    </reaction>
</comment>
<dbReference type="SUPFAM" id="SSF53092">
    <property type="entry name" value="Creatinase/prolidase N-terminal domain"/>
    <property type="match status" value="1"/>
</dbReference>
<dbReference type="EC" id="3.4.11.9" evidence="4"/>
<name>A0A4R4DXZ5_9BACT</name>
<keyword evidence="7" id="KW-0464">Manganese</keyword>
<keyword evidence="5" id="KW-0479">Metal-binding</keyword>
<dbReference type="Gene3D" id="3.90.230.10">
    <property type="entry name" value="Creatinase/methionine aminopeptidase superfamily"/>
    <property type="match status" value="1"/>
</dbReference>
<keyword evidence="10" id="KW-1185">Reference proteome</keyword>
<dbReference type="SMART" id="SM01011">
    <property type="entry name" value="AMP_N"/>
    <property type="match status" value="1"/>
</dbReference>
<dbReference type="EMBL" id="SKFH01000017">
    <property type="protein sequence ID" value="TCZ70189.1"/>
    <property type="molecule type" value="Genomic_DNA"/>
</dbReference>